<dbReference type="Gene3D" id="3.30.470.20">
    <property type="entry name" value="ATP-grasp fold, B domain"/>
    <property type="match status" value="1"/>
</dbReference>
<dbReference type="UniPathway" id="UPA00074">
    <property type="reaction ID" value="UER00131"/>
</dbReference>
<dbReference type="PROSITE" id="PS01057">
    <property type="entry name" value="SAICAR_SYNTHETASE_1"/>
    <property type="match status" value="1"/>
</dbReference>
<gene>
    <name evidence="11" type="primary">purC</name>
    <name evidence="13" type="ORF">EDD62_0917</name>
</gene>
<evidence type="ECO:0000256" key="3">
    <source>
        <dbReference type="ARBA" id="ARBA00012217"/>
    </source>
</evidence>
<keyword evidence="8 11" id="KW-0067">ATP-binding</keyword>
<dbReference type="PANTHER" id="PTHR43599">
    <property type="entry name" value="MULTIFUNCTIONAL PROTEIN ADE2"/>
    <property type="match status" value="1"/>
</dbReference>
<keyword evidence="7 11" id="KW-0658">Purine biosynthesis</keyword>
<dbReference type="HAMAP" id="MF_00137">
    <property type="entry name" value="SAICAR_synth"/>
    <property type="match status" value="1"/>
</dbReference>
<dbReference type="GO" id="GO:0009236">
    <property type="term" value="P:cobalamin biosynthetic process"/>
    <property type="evidence" value="ECO:0007669"/>
    <property type="project" value="InterPro"/>
</dbReference>
<reference evidence="13 14" key="1">
    <citation type="submission" date="2018-11" db="EMBL/GenBank/DDBJ databases">
        <title>Genomic Encyclopedia of Type Strains, Phase IV (KMG-IV): sequencing the most valuable type-strain genomes for metagenomic binning, comparative biology and taxonomic classification.</title>
        <authorList>
            <person name="Goeker M."/>
        </authorList>
    </citation>
    <scope>NUCLEOTIDE SEQUENCE [LARGE SCALE GENOMIC DNA]</scope>
    <source>
        <strain evidence="13 14">DSM 29158</strain>
    </source>
</reference>
<evidence type="ECO:0000256" key="6">
    <source>
        <dbReference type="ARBA" id="ARBA00022741"/>
    </source>
</evidence>
<evidence type="ECO:0000313" key="13">
    <source>
        <dbReference type="EMBL" id="RPF58273.1"/>
    </source>
</evidence>
<dbReference type="PROSITE" id="PS01058">
    <property type="entry name" value="SAICAR_SYNTHETASE_2"/>
    <property type="match status" value="1"/>
</dbReference>
<keyword evidence="6 11" id="KW-0547">Nucleotide-binding</keyword>
<dbReference type="AlphaFoldDB" id="A0A3N5BKQ1"/>
<dbReference type="InterPro" id="IPR028923">
    <property type="entry name" value="SAICAR_synt/ADE2_N"/>
</dbReference>
<evidence type="ECO:0000313" key="14">
    <source>
        <dbReference type="Proteomes" id="UP000277108"/>
    </source>
</evidence>
<accession>A0A3N5BKQ1</accession>
<dbReference type="Pfam" id="PF01259">
    <property type="entry name" value="SAICAR_synt"/>
    <property type="match status" value="1"/>
</dbReference>
<dbReference type="Proteomes" id="UP000277108">
    <property type="component" value="Unassembled WGS sequence"/>
</dbReference>
<name>A0A3N5BKQ1_9BACL</name>
<dbReference type="GO" id="GO:0005524">
    <property type="term" value="F:ATP binding"/>
    <property type="evidence" value="ECO:0007669"/>
    <property type="project" value="UniProtKB-KW"/>
</dbReference>
<evidence type="ECO:0000256" key="1">
    <source>
        <dbReference type="ARBA" id="ARBA00004672"/>
    </source>
</evidence>
<evidence type="ECO:0000256" key="8">
    <source>
        <dbReference type="ARBA" id="ARBA00022840"/>
    </source>
</evidence>
<dbReference type="InterPro" id="IPR033934">
    <property type="entry name" value="SAICAR_synt_PurC"/>
</dbReference>
<dbReference type="CDD" id="cd01415">
    <property type="entry name" value="SAICAR_synt_PurC"/>
    <property type="match status" value="1"/>
</dbReference>
<evidence type="ECO:0000256" key="11">
    <source>
        <dbReference type="HAMAP-Rule" id="MF_00137"/>
    </source>
</evidence>
<dbReference type="InterPro" id="IPR050089">
    <property type="entry name" value="SAICAR_synthetase"/>
</dbReference>
<organism evidence="13 14">
    <name type="scientific">Abyssicoccus albus</name>
    <dbReference type="NCBI Taxonomy" id="1817405"/>
    <lineage>
        <taxon>Bacteria</taxon>
        <taxon>Bacillati</taxon>
        <taxon>Bacillota</taxon>
        <taxon>Bacilli</taxon>
        <taxon>Bacillales</taxon>
        <taxon>Abyssicoccaceae</taxon>
    </lineage>
</organism>
<comment type="pathway">
    <text evidence="1 11">Purine metabolism; IMP biosynthesis via de novo pathway; 5-amino-1-(5-phospho-D-ribosyl)imidazole-4-carboxamide from 5-amino-1-(5-phospho-D-ribosyl)imidazole-4-carboxylate: step 1/2.</text>
</comment>
<dbReference type="GO" id="GO:0006189">
    <property type="term" value="P:'de novo' IMP biosynthetic process"/>
    <property type="evidence" value="ECO:0007669"/>
    <property type="project" value="UniProtKB-UniRule"/>
</dbReference>
<dbReference type="Gene3D" id="3.30.200.20">
    <property type="entry name" value="Phosphorylase Kinase, domain 1"/>
    <property type="match status" value="1"/>
</dbReference>
<dbReference type="InterPro" id="IPR018236">
    <property type="entry name" value="SAICAR_synthetase_CS"/>
</dbReference>
<dbReference type="PANTHER" id="PTHR43599:SF3">
    <property type="entry name" value="SI:DKEY-6E2.2"/>
    <property type="match status" value="1"/>
</dbReference>
<dbReference type="NCBIfam" id="TIGR00081">
    <property type="entry name" value="purC"/>
    <property type="match status" value="1"/>
</dbReference>
<evidence type="ECO:0000256" key="7">
    <source>
        <dbReference type="ARBA" id="ARBA00022755"/>
    </source>
</evidence>
<dbReference type="InterPro" id="IPR001636">
    <property type="entry name" value="SAICAR_synth"/>
</dbReference>
<dbReference type="EC" id="6.3.2.6" evidence="3 11"/>
<dbReference type="SUPFAM" id="SSF56104">
    <property type="entry name" value="SAICAR synthase-like"/>
    <property type="match status" value="1"/>
</dbReference>
<evidence type="ECO:0000256" key="2">
    <source>
        <dbReference type="ARBA" id="ARBA00010190"/>
    </source>
</evidence>
<sequence length="235" mass="26656">MELLYEGKAKRIYKTDTPNELHVQYKDDVTAGNGEKHDIMEGKGRLNNEISSLIFEYLHDFGIESHFIKKLSDTEQLVRSMKIIPLEVVVRNVAAGSITKRLPFESGQPLNKPLVEFFYKDDALGDPLITDAHVKALNIASDVEIAALKTKALKINEALIELMDKMNLQLVDFKIEFGKDDQGIITLADEISPDTCRLWDKDTKENFDKDVYRKSTGNLLDAYEAFYKKLKGAVL</sequence>
<comment type="similarity">
    <text evidence="2 11">Belongs to the SAICAR synthetase family.</text>
</comment>
<comment type="caution">
    <text evidence="13">The sequence shown here is derived from an EMBL/GenBank/DDBJ whole genome shotgun (WGS) entry which is preliminary data.</text>
</comment>
<evidence type="ECO:0000256" key="9">
    <source>
        <dbReference type="ARBA" id="ARBA00030409"/>
    </source>
</evidence>
<evidence type="ECO:0000256" key="10">
    <source>
        <dbReference type="ARBA" id="ARBA00048475"/>
    </source>
</evidence>
<dbReference type="FunFam" id="3.30.470.20:FF:000006">
    <property type="entry name" value="Phosphoribosylaminoimidazole-succinocarboxamide synthase"/>
    <property type="match status" value="1"/>
</dbReference>
<feature type="domain" description="SAICAR synthetase/ADE2 N-terminal" evidence="12">
    <location>
        <begin position="3"/>
        <end position="227"/>
    </location>
</feature>
<evidence type="ECO:0000256" key="4">
    <source>
        <dbReference type="ARBA" id="ARBA00016460"/>
    </source>
</evidence>
<evidence type="ECO:0000256" key="5">
    <source>
        <dbReference type="ARBA" id="ARBA00022598"/>
    </source>
</evidence>
<evidence type="ECO:0000259" key="12">
    <source>
        <dbReference type="Pfam" id="PF01259"/>
    </source>
</evidence>
<proteinExistence type="inferred from homology"/>
<keyword evidence="14" id="KW-1185">Reference proteome</keyword>
<protein>
    <recommendedName>
        <fullName evidence="4 11">Phosphoribosylaminoimidazole-succinocarboxamide synthase</fullName>
        <ecNumber evidence="3 11">6.3.2.6</ecNumber>
    </recommendedName>
    <alternativeName>
        <fullName evidence="9 11">SAICAR synthetase</fullName>
    </alternativeName>
</protein>
<comment type="catalytic activity">
    <reaction evidence="10 11">
        <text>5-amino-1-(5-phospho-D-ribosyl)imidazole-4-carboxylate + L-aspartate + ATP = (2S)-2-[5-amino-1-(5-phospho-beta-D-ribosyl)imidazole-4-carboxamido]succinate + ADP + phosphate + 2 H(+)</text>
        <dbReference type="Rhea" id="RHEA:22628"/>
        <dbReference type="ChEBI" id="CHEBI:15378"/>
        <dbReference type="ChEBI" id="CHEBI:29991"/>
        <dbReference type="ChEBI" id="CHEBI:30616"/>
        <dbReference type="ChEBI" id="CHEBI:43474"/>
        <dbReference type="ChEBI" id="CHEBI:58443"/>
        <dbReference type="ChEBI" id="CHEBI:77657"/>
        <dbReference type="ChEBI" id="CHEBI:456216"/>
        <dbReference type="EC" id="6.3.2.6"/>
    </reaction>
</comment>
<dbReference type="OrthoDB" id="9801549at2"/>
<dbReference type="RefSeq" id="WP_123807697.1">
    <property type="nucleotide sequence ID" value="NZ_RKRK01000002.1"/>
</dbReference>
<dbReference type="GO" id="GO:0004639">
    <property type="term" value="F:phosphoribosylaminoimidazolesuccinocarboxamide synthase activity"/>
    <property type="evidence" value="ECO:0007669"/>
    <property type="project" value="UniProtKB-UniRule"/>
</dbReference>
<keyword evidence="5 11" id="KW-0436">Ligase</keyword>
<dbReference type="EMBL" id="RKRK01000002">
    <property type="protein sequence ID" value="RPF58273.1"/>
    <property type="molecule type" value="Genomic_DNA"/>
</dbReference>